<dbReference type="EC" id="5.1.1.3" evidence="2 7"/>
<keyword evidence="5 7" id="KW-0413">Isomerase</keyword>
<dbReference type="UniPathway" id="UPA00219"/>
<evidence type="ECO:0000313" key="9">
    <source>
        <dbReference type="Proteomes" id="UP000029628"/>
    </source>
</evidence>
<evidence type="ECO:0000256" key="2">
    <source>
        <dbReference type="ARBA" id="ARBA00013090"/>
    </source>
</evidence>
<dbReference type="AlphaFoldDB" id="A0A096CRB1"/>
<dbReference type="FunFam" id="3.40.50.1860:FF:000001">
    <property type="entry name" value="Glutamate racemase"/>
    <property type="match status" value="1"/>
</dbReference>
<dbReference type="InterPro" id="IPR015942">
    <property type="entry name" value="Asp/Glu/hydantoin_racemase"/>
</dbReference>
<feature type="active site" description="Proton donor/acceptor" evidence="7">
    <location>
        <position position="78"/>
    </location>
</feature>
<dbReference type="NCBIfam" id="TIGR00067">
    <property type="entry name" value="glut_race"/>
    <property type="match status" value="1"/>
</dbReference>
<evidence type="ECO:0000256" key="3">
    <source>
        <dbReference type="ARBA" id="ARBA00022960"/>
    </source>
</evidence>
<comment type="caution">
    <text evidence="7">Lacks conserved residue(s) required for the propagation of feature annotation.</text>
</comment>
<dbReference type="HAMAP" id="MF_00258">
    <property type="entry name" value="Glu_racemase"/>
    <property type="match status" value="1"/>
</dbReference>
<dbReference type="InterPro" id="IPR001920">
    <property type="entry name" value="Asp/Glu_race"/>
</dbReference>
<sequence>MMIDDRTKWPIGVFDSGIGGLSVLKVLKEAFPNENFIYIGDNLNNPVGNRPYQEITSLACHIGSFLATVPVKMMVVACNTFTVVALDDLRAKFSCPIVGVCQGVKTAIQKTKTNIIGIMATAATVQTHIHKHVALEIEPQLSVWEQPCPDLAHIIEKGHLSDAVVETVAKKYIAPIIEKQIDVVVLGCTHYPFITTLLEKITDGQVLFIDPSYETADLVGRVLSDNQLVNRQAAKGTIHIYFTKDVELASELASEFIDPAEFSVEKITL</sequence>
<dbReference type="GO" id="GO:0009252">
    <property type="term" value="P:peptidoglycan biosynthetic process"/>
    <property type="evidence" value="ECO:0007669"/>
    <property type="project" value="UniProtKB-UniRule"/>
</dbReference>
<evidence type="ECO:0000256" key="7">
    <source>
        <dbReference type="HAMAP-Rule" id="MF_00258"/>
    </source>
</evidence>
<comment type="pathway">
    <text evidence="7">Cell wall biogenesis; peptidoglycan biosynthesis.</text>
</comment>
<name>A0A096CRB1_9FIRM</name>
<accession>A0A096CRB1</accession>
<evidence type="ECO:0000256" key="1">
    <source>
        <dbReference type="ARBA" id="ARBA00001602"/>
    </source>
</evidence>
<dbReference type="PANTHER" id="PTHR21198">
    <property type="entry name" value="GLUTAMATE RACEMASE"/>
    <property type="match status" value="1"/>
</dbReference>
<comment type="catalytic activity">
    <reaction evidence="1 7">
        <text>L-glutamate = D-glutamate</text>
        <dbReference type="Rhea" id="RHEA:12813"/>
        <dbReference type="ChEBI" id="CHEBI:29985"/>
        <dbReference type="ChEBI" id="CHEBI:29986"/>
        <dbReference type="EC" id="5.1.1.3"/>
    </reaction>
</comment>
<dbReference type="EMBL" id="JRNT01000006">
    <property type="protein sequence ID" value="KGF47859.1"/>
    <property type="molecule type" value="Genomic_DNA"/>
</dbReference>
<evidence type="ECO:0000256" key="6">
    <source>
        <dbReference type="ARBA" id="ARBA00023316"/>
    </source>
</evidence>
<evidence type="ECO:0000256" key="5">
    <source>
        <dbReference type="ARBA" id="ARBA00023235"/>
    </source>
</evidence>
<dbReference type="GO" id="GO:0008360">
    <property type="term" value="P:regulation of cell shape"/>
    <property type="evidence" value="ECO:0007669"/>
    <property type="project" value="UniProtKB-KW"/>
</dbReference>
<comment type="function">
    <text evidence="7">Provides the (R)-glutamate required for cell wall biosynthesis.</text>
</comment>
<organism evidence="8 9">
    <name type="scientific">Veillonella montpellierensis DNF00314</name>
    <dbReference type="NCBI Taxonomy" id="1401067"/>
    <lineage>
        <taxon>Bacteria</taxon>
        <taxon>Bacillati</taxon>
        <taxon>Bacillota</taxon>
        <taxon>Negativicutes</taxon>
        <taxon>Veillonellales</taxon>
        <taxon>Veillonellaceae</taxon>
        <taxon>Veillonella</taxon>
    </lineage>
</organism>
<dbReference type="GO" id="GO:0071555">
    <property type="term" value="P:cell wall organization"/>
    <property type="evidence" value="ECO:0007669"/>
    <property type="project" value="UniProtKB-KW"/>
</dbReference>
<protein>
    <recommendedName>
        <fullName evidence="2 7">Glutamate racemase</fullName>
        <ecNumber evidence="2 7">5.1.1.3</ecNumber>
    </recommendedName>
</protein>
<comment type="similarity">
    <text evidence="7">Belongs to the aspartate/glutamate racemases family.</text>
</comment>
<dbReference type="RefSeq" id="WP_038151426.1">
    <property type="nucleotide sequence ID" value="NZ_JRNT01000006.1"/>
</dbReference>
<proteinExistence type="inferred from homology"/>
<dbReference type="InterPro" id="IPR004391">
    <property type="entry name" value="Glu_race"/>
</dbReference>
<feature type="binding site" evidence="7">
    <location>
        <begin position="15"/>
        <end position="16"/>
    </location>
    <ligand>
        <name>substrate</name>
    </ligand>
</feature>
<dbReference type="Proteomes" id="UP000029628">
    <property type="component" value="Unassembled WGS sequence"/>
</dbReference>
<feature type="binding site" evidence="7">
    <location>
        <begin position="189"/>
        <end position="190"/>
    </location>
    <ligand>
        <name>substrate</name>
    </ligand>
</feature>
<feature type="binding site" evidence="7">
    <location>
        <begin position="79"/>
        <end position="80"/>
    </location>
    <ligand>
        <name>substrate</name>
    </ligand>
</feature>
<dbReference type="Pfam" id="PF01177">
    <property type="entry name" value="Asp_Glu_race"/>
    <property type="match status" value="1"/>
</dbReference>
<evidence type="ECO:0000256" key="4">
    <source>
        <dbReference type="ARBA" id="ARBA00022984"/>
    </source>
</evidence>
<dbReference type="SUPFAM" id="SSF53681">
    <property type="entry name" value="Aspartate/glutamate racemase"/>
    <property type="match status" value="2"/>
</dbReference>
<dbReference type="eggNOG" id="COG0796">
    <property type="taxonomic scope" value="Bacteria"/>
</dbReference>
<evidence type="ECO:0000313" key="8">
    <source>
        <dbReference type="EMBL" id="KGF47859.1"/>
    </source>
</evidence>
<dbReference type="Gene3D" id="3.40.50.1860">
    <property type="match status" value="2"/>
</dbReference>
<keyword evidence="6 7" id="KW-0961">Cell wall biogenesis/degradation</keyword>
<dbReference type="InterPro" id="IPR033134">
    <property type="entry name" value="Asp/Glu_racemase_AS_2"/>
</dbReference>
<gene>
    <name evidence="7" type="primary">murI</name>
    <name evidence="8" type="ORF">HMPREF0872_01845</name>
</gene>
<keyword evidence="3 7" id="KW-0133">Cell shape</keyword>
<dbReference type="PROSITE" id="PS00924">
    <property type="entry name" value="ASP_GLU_RACEMASE_2"/>
    <property type="match status" value="1"/>
</dbReference>
<reference evidence="8 9" key="1">
    <citation type="submission" date="2014-07" db="EMBL/GenBank/DDBJ databases">
        <authorList>
            <person name="McCorrison J."/>
            <person name="Sanka R."/>
            <person name="Torralba M."/>
            <person name="Gillis M."/>
            <person name="Haft D.H."/>
            <person name="Methe B."/>
            <person name="Sutton G."/>
            <person name="Nelson K.E."/>
        </authorList>
    </citation>
    <scope>NUCLEOTIDE SEQUENCE [LARGE SCALE GENOMIC DNA]</scope>
    <source>
        <strain evidence="8 9">DNF00314</strain>
    </source>
</reference>
<feature type="active site" description="Proton donor/acceptor" evidence="7">
    <location>
        <position position="188"/>
    </location>
</feature>
<keyword evidence="4 7" id="KW-0573">Peptidoglycan synthesis</keyword>
<dbReference type="PANTHER" id="PTHR21198:SF3">
    <property type="entry name" value="GLUTAMATE RACEMASE"/>
    <property type="match status" value="1"/>
</dbReference>
<dbReference type="GO" id="GO:0008881">
    <property type="term" value="F:glutamate racemase activity"/>
    <property type="evidence" value="ECO:0007669"/>
    <property type="project" value="UniProtKB-UniRule"/>
</dbReference>
<comment type="caution">
    <text evidence="8">The sequence shown here is derived from an EMBL/GenBank/DDBJ whole genome shotgun (WGS) entry which is preliminary data.</text>
</comment>
<keyword evidence="9" id="KW-1185">Reference proteome</keyword>